<protein>
    <submittedName>
        <fullName evidence="14">Mechanosensitive channel MscK</fullName>
    </submittedName>
</protein>
<feature type="chain" id="PRO_5046247667" evidence="8">
    <location>
        <begin position="22"/>
        <end position="1087"/>
    </location>
</feature>
<keyword evidence="15" id="KW-1185">Reference proteome</keyword>
<evidence type="ECO:0000259" key="11">
    <source>
        <dbReference type="Pfam" id="PF12795"/>
    </source>
</evidence>
<feature type="domain" description="Mechanosensitive ion channel MscS porin" evidence="11">
    <location>
        <begin position="42"/>
        <end position="264"/>
    </location>
</feature>
<keyword evidence="5 7" id="KW-1133">Transmembrane helix</keyword>
<evidence type="ECO:0000256" key="2">
    <source>
        <dbReference type="ARBA" id="ARBA00008017"/>
    </source>
</evidence>
<gene>
    <name evidence="14" type="primary">mscK</name>
    <name evidence="14" type="ORF">TBK1r_48330</name>
</gene>
<dbReference type="SUPFAM" id="SSF82689">
    <property type="entry name" value="Mechanosensitive channel protein MscS (YggB), C-terminal domain"/>
    <property type="match status" value="1"/>
</dbReference>
<dbReference type="Pfam" id="PF21088">
    <property type="entry name" value="MS_channel_1st"/>
    <property type="match status" value="1"/>
</dbReference>
<feature type="domain" description="Mechanosensitive ion channel MscS" evidence="9">
    <location>
        <begin position="911"/>
        <end position="976"/>
    </location>
</feature>
<feature type="domain" description="Mechanosensitive ion channel inner membrane" evidence="10">
    <location>
        <begin position="488"/>
        <end position="811"/>
    </location>
</feature>
<evidence type="ECO:0000256" key="8">
    <source>
        <dbReference type="SAM" id="SignalP"/>
    </source>
</evidence>
<dbReference type="InterPro" id="IPR010920">
    <property type="entry name" value="LSM_dom_sf"/>
</dbReference>
<evidence type="ECO:0000256" key="4">
    <source>
        <dbReference type="ARBA" id="ARBA00022692"/>
    </source>
</evidence>
<dbReference type="InterPro" id="IPR006686">
    <property type="entry name" value="MscS_channel_CS"/>
</dbReference>
<name>A0ABX5XW77_9BACT</name>
<feature type="transmembrane region" description="Helical" evidence="7">
    <location>
        <begin position="672"/>
        <end position="692"/>
    </location>
</feature>
<dbReference type="EMBL" id="CP036432">
    <property type="protein sequence ID" value="QDV85817.1"/>
    <property type="molecule type" value="Genomic_DNA"/>
</dbReference>
<feature type="transmembrane region" description="Helical" evidence="7">
    <location>
        <begin position="474"/>
        <end position="491"/>
    </location>
</feature>
<keyword evidence="3" id="KW-1003">Cell membrane</keyword>
<evidence type="ECO:0000256" key="3">
    <source>
        <dbReference type="ARBA" id="ARBA00022475"/>
    </source>
</evidence>
<dbReference type="RefSeq" id="WP_145216059.1">
    <property type="nucleotide sequence ID" value="NZ_CP036432.1"/>
</dbReference>
<feature type="transmembrane region" description="Helical" evidence="7">
    <location>
        <begin position="704"/>
        <end position="725"/>
    </location>
</feature>
<dbReference type="Gene3D" id="2.30.30.60">
    <property type="match status" value="1"/>
</dbReference>
<dbReference type="InterPro" id="IPR011066">
    <property type="entry name" value="MscS_channel_C_sf"/>
</dbReference>
<evidence type="ECO:0000256" key="1">
    <source>
        <dbReference type="ARBA" id="ARBA00004651"/>
    </source>
</evidence>
<evidence type="ECO:0000256" key="6">
    <source>
        <dbReference type="ARBA" id="ARBA00023136"/>
    </source>
</evidence>
<feature type="signal peptide" evidence="8">
    <location>
        <begin position="1"/>
        <end position="21"/>
    </location>
</feature>
<evidence type="ECO:0000259" key="13">
    <source>
        <dbReference type="Pfam" id="PF21088"/>
    </source>
</evidence>
<comment type="subcellular location">
    <subcellularLocation>
        <location evidence="1">Cell membrane</location>
        <topology evidence="1">Multi-pass membrane protein</topology>
    </subcellularLocation>
</comment>
<feature type="transmembrane region" description="Helical" evidence="7">
    <location>
        <begin position="869"/>
        <end position="890"/>
    </location>
</feature>
<evidence type="ECO:0000256" key="7">
    <source>
        <dbReference type="SAM" id="Phobius"/>
    </source>
</evidence>
<dbReference type="Pfam" id="PF21082">
    <property type="entry name" value="MS_channel_3rd"/>
    <property type="match status" value="1"/>
</dbReference>
<evidence type="ECO:0000256" key="5">
    <source>
        <dbReference type="ARBA" id="ARBA00022989"/>
    </source>
</evidence>
<feature type="transmembrane region" description="Helical" evidence="7">
    <location>
        <begin position="896"/>
        <end position="923"/>
    </location>
</feature>
<dbReference type="InterPro" id="IPR006685">
    <property type="entry name" value="MscS_channel_2nd"/>
</dbReference>
<dbReference type="InterPro" id="IPR023408">
    <property type="entry name" value="MscS_beta-dom_sf"/>
</dbReference>
<dbReference type="Proteomes" id="UP000318081">
    <property type="component" value="Chromosome"/>
</dbReference>
<dbReference type="InterPro" id="IPR049142">
    <property type="entry name" value="MS_channel_1st"/>
</dbReference>
<dbReference type="Gene3D" id="1.10.287.1260">
    <property type="match status" value="1"/>
</dbReference>
<feature type="domain" description="Mechanosensitive ion channel transmembrane helices 2/3" evidence="13">
    <location>
        <begin position="869"/>
        <end position="909"/>
    </location>
</feature>
<dbReference type="InterPro" id="IPR024393">
    <property type="entry name" value="MscS_porin"/>
</dbReference>
<keyword evidence="4 7" id="KW-0812">Transmembrane</keyword>
<organism evidence="14 15">
    <name type="scientific">Stieleria magnilauensis</name>
    <dbReference type="NCBI Taxonomy" id="2527963"/>
    <lineage>
        <taxon>Bacteria</taxon>
        <taxon>Pseudomonadati</taxon>
        <taxon>Planctomycetota</taxon>
        <taxon>Planctomycetia</taxon>
        <taxon>Pirellulales</taxon>
        <taxon>Pirellulaceae</taxon>
        <taxon>Stieleria</taxon>
    </lineage>
</organism>
<dbReference type="Pfam" id="PF12795">
    <property type="entry name" value="MscS_porin"/>
    <property type="match status" value="1"/>
</dbReference>
<dbReference type="PROSITE" id="PS01246">
    <property type="entry name" value="UPF0003"/>
    <property type="match status" value="1"/>
</dbReference>
<feature type="domain" description="Mechanosensitive ion channel MscS C-terminal" evidence="12">
    <location>
        <begin position="985"/>
        <end position="1061"/>
    </location>
</feature>
<dbReference type="InterPro" id="IPR049278">
    <property type="entry name" value="MS_channel_C"/>
</dbReference>
<dbReference type="Pfam" id="PF00924">
    <property type="entry name" value="MS_channel_2nd"/>
    <property type="match status" value="1"/>
</dbReference>
<dbReference type="InterPro" id="IPR025692">
    <property type="entry name" value="MscS_IM_dom1"/>
</dbReference>
<dbReference type="Gene3D" id="3.30.70.100">
    <property type="match status" value="1"/>
</dbReference>
<proteinExistence type="inferred from homology"/>
<feature type="transmembrane region" description="Helical" evidence="7">
    <location>
        <begin position="778"/>
        <end position="795"/>
    </location>
</feature>
<evidence type="ECO:0000313" key="14">
    <source>
        <dbReference type="EMBL" id="QDV85817.1"/>
    </source>
</evidence>
<keyword evidence="8" id="KW-0732">Signal</keyword>
<dbReference type="Pfam" id="PF12794">
    <property type="entry name" value="MscS_TM"/>
    <property type="match status" value="1"/>
</dbReference>
<dbReference type="SUPFAM" id="SSF50182">
    <property type="entry name" value="Sm-like ribonucleoproteins"/>
    <property type="match status" value="1"/>
</dbReference>
<evidence type="ECO:0000259" key="10">
    <source>
        <dbReference type="Pfam" id="PF12794"/>
    </source>
</evidence>
<evidence type="ECO:0000313" key="15">
    <source>
        <dbReference type="Proteomes" id="UP000318081"/>
    </source>
</evidence>
<feature type="transmembrane region" description="Helical" evidence="7">
    <location>
        <begin position="599"/>
        <end position="615"/>
    </location>
</feature>
<feature type="transmembrane region" description="Helical" evidence="7">
    <location>
        <begin position="627"/>
        <end position="647"/>
    </location>
</feature>
<dbReference type="InterPro" id="IPR011014">
    <property type="entry name" value="MscS_channel_TM-2"/>
</dbReference>
<feature type="transmembrane region" description="Helical" evidence="7">
    <location>
        <begin position="517"/>
        <end position="545"/>
    </location>
</feature>
<accession>A0ABX5XW77</accession>
<dbReference type="PANTHER" id="PTHR30347">
    <property type="entry name" value="POTASSIUM CHANNEL RELATED"/>
    <property type="match status" value="1"/>
</dbReference>
<dbReference type="SUPFAM" id="SSF82861">
    <property type="entry name" value="Mechanosensitive channel protein MscS (YggB), transmembrane region"/>
    <property type="match status" value="1"/>
</dbReference>
<keyword evidence="6 7" id="KW-0472">Membrane</keyword>
<dbReference type="InterPro" id="IPR052702">
    <property type="entry name" value="MscS-like_channel"/>
</dbReference>
<evidence type="ECO:0000259" key="9">
    <source>
        <dbReference type="Pfam" id="PF00924"/>
    </source>
</evidence>
<feature type="transmembrane region" description="Helical" evidence="7">
    <location>
        <begin position="827"/>
        <end position="848"/>
    </location>
</feature>
<comment type="similarity">
    <text evidence="2">Belongs to the MscS (TC 1.A.23) family.</text>
</comment>
<feature type="transmembrane region" description="Helical" evidence="7">
    <location>
        <begin position="551"/>
        <end position="570"/>
    </location>
</feature>
<dbReference type="PANTHER" id="PTHR30347:SF1">
    <property type="entry name" value="MECHANOSENSITIVE CHANNEL MSCK"/>
    <property type="match status" value="1"/>
</dbReference>
<reference evidence="14 15" key="1">
    <citation type="submission" date="2019-02" db="EMBL/GenBank/DDBJ databases">
        <title>Deep-cultivation of Planctomycetes and their phenomic and genomic characterization uncovers novel biology.</title>
        <authorList>
            <person name="Wiegand S."/>
            <person name="Jogler M."/>
            <person name="Boedeker C."/>
            <person name="Pinto D."/>
            <person name="Vollmers J."/>
            <person name="Rivas-Marin E."/>
            <person name="Kohn T."/>
            <person name="Peeters S.H."/>
            <person name="Heuer A."/>
            <person name="Rast P."/>
            <person name="Oberbeckmann S."/>
            <person name="Bunk B."/>
            <person name="Jeske O."/>
            <person name="Meyerdierks A."/>
            <person name="Storesund J.E."/>
            <person name="Kallscheuer N."/>
            <person name="Luecker S."/>
            <person name="Lage O.M."/>
            <person name="Pohl T."/>
            <person name="Merkel B.J."/>
            <person name="Hornburger P."/>
            <person name="Mueller R.-W."/>
            <person name="Bruemmer F."/>
            <person name="Labrenz M."/>
            <person name="Spormann A.M."/>
            <person name="Op den Camp H."/>
            <person name="Overmann J."/>
            <person name="Amann R."/>
            <person name="Jetten M.S.M."/>
            <person name="Mascher T."/>
            <person name="Medema M.H."/>
            <person name="Devos D.P."/>
            <person name="Kaster A.-K."/>
            <person name="Ovreas L."/>
            <person name="Rohde M."/>
            <person name="Galperin M.Y."/>
            <person name="Jogler C."/>
        </authorList>
    </citation>
    <scope>NUCLEOTIDE SEQUENCE [LARGE SCALE GENOMIC DNA]</scope>
    <source>
        <strain evidence="14 15">TBK1r</strain>
    </source>
</reference>
<sequence length="1087" mass="119021">MILLRLIAILTSLSYVHATFAQSTNNSAPPEATSLDAITQRLASASDLTDQNKTDIGQLVQTIQSQIAATAKAKLDATGFATATNGAADAIKQAKTELAKPISEPTPPKDSAALSDLQQQLTTTQAGLAQAQTDLAAATAAPTTRQSRTIAIPGLIAAAQSQLDAVKTSLALPASTSEPPLLVQAKRMQLETQQQLLLAQIDGYQKELASYAATTDLVPLQRQLADRHVAMLTAQMNQLQAGITQRRVDEAARWRAAIAKDLQSADAATKSAAQSTKALIDQYEQVNNRIASSSAKVDELKSKLDAVKGDYTTTTQRVDAVGLTEALGLLLRQQQARLVAERHQYLPDGQGKAQMQQLQLEMFQDQDQLNLLNQSSTKPDSVSTLRIAILDKLVPAQTALFQNLVTVDTDSRQLIEAIDKYLNFIQGNLLWIPSTGTLSSDEIPQSIAAARWLLTPSSWRIVASELFSDCRTNPVRSAFFGFSMVAAFATHRRRRQRLESHGKTAARRNCQSIRPTFAALTITIVSSAILPLIMLGIGAMCIAPASNEEVLRAIGYGFYACGVFLIPLELMRHVAAPSGLAQSHFRWADSTRAALSSKLRWFYPATLFLFIAVVLEHQSNADWQSSLGRIGLIGFWLVVAVALHWLFRPQSGLIPTKDGDSERFILFRSRRIIYAATLLIPTLLIALSAAGYHYTSVELSKRVLWTLVVATGLLIASEFLTRLVLVHRRRLAILESMRERERKAEVTTGETLMDEAGINAQQEERCDLVSVGRQSRKVVHLLFGVAFVSAALWFWKDMFPAFDLLNQVTLWSVGVAGEAKPVTLADVLIALLTVTLTLVSIKNMPGLLELILLQRLPLDSGARYAVTTMFRYALFVVGLIVALSFLSIPWSHYSWIVAAGTVGLGFGMQEIVGNFVSGIIILLERPIRVGDMVTVDGNIGFVTRIQMRATTITTRDHQELIVPNKDFITGKILNWSLSNVTNRILINVGVAYGSDPDQVRDCLLKTVTDHPMVMSVPEPVVSMESFGDSSLNFEIWCYLPDLTNRQGLRHELLAAITRALDGIGVTIPFPQRDIHIVHDSSGANQLK</sequence>
<evidence type="ECO:0000259" key="12">
    <source>
        <dbReference type="Pfam" id="PF21082"/>
    </source>
</evidence>